<feature type="domain" description="Heterokaryon incompatibility" evidence="1">
    <location>
        <begin position="7"/>
        <end position="129"/>
    </location>
</feature>
<accession>A0A5N5D9D8</accession>
<organism evidence="2 3">
    <name type="scientific">Lasiodiplodia theobromae</name>
    <dbReference type="NCBI Taxonomy" id="45133"/>
    <lineage>
        <taxon>Eukaryota</taxon>
        <taxon>Fungi</taxon>
        <taxon>Dikarya</taxon>
        <taxon>Ascomycota</taxon>
        <taxon>Pezizomycotina</taxon>
        <taxon>Dothideomycetes</taxon>
        <taxon>Dothideomycetes incertae sedis</taxon>
        <taxon>Botryosphaeriales</taxon>
        <taxon>Botryosphaeriaceae</taxon>
        <taxon>Lasiodiplodia</taxon>
    </lineage>
</organism>
<dbReference type="AlphaFoldDB" id="A0A5N5D9D8"/>
<protein>
    <recommendedName>
        <fullName evidence="1">Heterokaryon incompatibility domain-containing protein</fullName>
    </recommendedName>
</protein>
<evidence type="ECO:0000313" key="2">
    <source>
        <dbReference type="EMBL" id="KAB2573844.1"/>
    </source>
</evidence>
<dbReference type="OrthoDB" id="5125733at2759"/>
<comment type="caution">
    <text evidence="2">The sequence shown here is derived from an EMBL/GenBank/DDBJ whole genome shotgun (WGS) entry which is preliminary data.</text>
</comment>
<dbReference type="Pfam" id="PF06985">
    <property type="entry name" value="HET"/>
    <property type="match status" value="1"/>
</dbReference>
<name>A0A5N5D9D8_9PEZI</name>
<dbReference type="EMBL" id="VCHE01000052">
    <property type="protein sequence ID" value="KAB2573844.1"/>
    <property type="molecule type" value="Genomic_DNA"/>
</dbReference>
<dbReference type="PANTHER" id="PTHR33112">
    <property type="entry name" value="DOMAIN PROTEIN, PUTATIVE-RELATED"/>
    <property type="match status" value="1"/>
</dbReference>
<dbReference type="Proteomes" id="UP000325902">
    <property type="component" value="Unassembled WGS sequence"/>
</dbReference>
<dbReference type="PANTHER" id="PTHR33112:SF16">
    <property type="entry name" value="HETEROKARYON INCOMPATIBILITY DOMAIN-CONTAINING PROTEIN"/>
    <property type="match status" value="1"/>
</dbReference>
<evidence type="ECO:0000313" key="3">
    <source>
        <dbReference type="Proteomes" id="UP000325902"/>
    </source>
</evidence>
<keyword evidence="3" id="KW-1185">Reference proteome</keyword>
<dbReference type="InterPro" id="IPR010730">
    <property type="entry name" value="HET"/>
</dbReference>
<gene>
    <name evidence="2" type="ORF">DBV05_g7500</name>
</gene>
<evidence type="ECO:0000259" key="1">
    <source>
        <dbReference type="Pfam" id="PF06985"/>
    </source>
</evidence>
<proteinExistence type="predicted"/>
<sequence length="401" mass="44913">MCNEIDASTLPKSLQDAITVTKQLNFRYLWVDSLCIIQDSDEDKSHEISNMANVYKGSHLTINAAKAYNCNEGFLESQPLTRSYRDPNLAVRVPLLYGDEELGQVILEEDIFCADPGEPTYRRAWTFQERLLSRRQLIYGFDTLTWKCTTTTWNWVTWTRFCFQTPILGSLALPSDDSLELIGIYSPLGLTDAADKLPGIAGVAAEVSRVSAATDLPAGRYLAGLWEEDLPRQLLWTVYYPSKPEERGRPYRAPSWSWASAAGDVYAHYPWVVQDYRSHPAAQIIECSTTPLRAEAPFGQVKDGFLKIRARLVRGAAVGERLGSSDGPITGQREFCQMDVVESVEAAKERALSAWWAQLGECCGLVLEKVESGEGLYRRVGIFHSETMSFPDVEPSVFTII</sequence>
<reference evidence="2 3" key="1">
    <citation type="journal article" date="2019" name="Sci. Rep.">
        <title>A multi-omics analysis of the grapevine pathogen Lasiodiplodia theobromae reveals that temperature affects the expression of virulence- and pathogenicity-related genes.</title>
        <authorList>
            <person name="Felix C."/>
            <person name="Meneses R."/>
            <person name="Goncalves M.F.M."/>
            <person name="Tilleman L."/>
            <person name="Duarte A.S."/>
            <person name="Jorrin-Novo J.V."/>
            <person name="Van de Peer Y."/>
            <person name="Deforce D."/>
            <person name="Van Nieuwerburgh F."/>
            <person name="Esteves A.C."/>
            <person name="Alves A."/>
        </authorList>
    </citation>
    <scope>NUCLEOTIDE SEQUENCE [LARGE SCALE GENOMIC DNA]</scope>
    <source>
        <strain evidence="2 3">LA-SOL3</strain>
    </source>
</reference>